<keyword evidence="5 10" id="KW-0479">Metal-binding</keyword>
<dbReference type="InterPro" id="IPR002401">
    <property type="entry name" value="Cyt_P450_E_grp-I"/>
</dbReference>
<evidence type="ECO:0000256" key="11">
    <source>
        <dbReference type="RuleBase" id="RU000461"/>
    </source>
</evidence>
<evidence type="ECO:0000256" key="5">
    <source>
        <dbReference type="ARBA" id="ARBA00022723"/>
    </source>
</evidence>
<keyword evidence="8 10" id="KW-0408">Iron</keyword>
<dbReference type="EMBL" id="JBBNAF010000006">
    <property type="protein sequence ID" value="KAK9136191.1"/>
    <property type="molecule type" value="Genomic_DNA"/>
</dbReference>
<evidence type="ECO:0000256" key="9">
    <source>
        <dbReference type="ARBA" id="ARBA00023136"/>
    </source>
</evidence>
<dbReference type="GO" id="GO:0005506">
    <property type="term" value="F:iron ion binding"/>
    <property type="evidence" value="ECO:0007669"/>
    <property type="project" value="InterPro"/>
</dbReference>
<dbReference type="Pfam" id="PF00067">
    <property type="entry name" value="p450"/>
    <property type="match status" value="2"/>
</dbReference>
<dbReference type="PRINTS" id="PR00463">
    <property type="entry name" value="EP450I"/>
</dbReference>
<evidence type="ECO:0000256" key="1">
    <source>
        <dbReference type="ARBA" id="ARBA00001971"/>
    </source>
</evidence>
<reference evidence="13 14" key="1">
    <citation type="submission" date="2024-01" db="EMBL/GenBank/DDBJ databases">
        <title>Genome assemblies of Stephania.</title>
        <authorList>
            <person name="Yang L."/>
        </authorList>
    </citation>
    <scope>NUCLEOTIDE SEQUENCE [LARGE SCALE GENOMIC DNA]</scope>
    <source>
        <strain evidence="13">YNDBR</strain>
        <tissue evidence="13">Leaf</tissue>
    </source>
</reference>
<dbReference type="Proteomes" id="UP001420932">
    <property type="component" value="Unassembled WGS sequence"/>
</dbReference>
<dbReference type="PRINTS" id="PR00385">
    <property type="entry name" value="P450"/>
</dbReference>
<dbReference type="SUPFAM" id="SSF48264">
    <property type="entry name" value="Cytochrome P450"/>
    <property type="match status" value="1"/>
</dbReference>
<feature type="binding site" description="axial binding residue" evidence="10">
    <location>
        <position position="489"/>
    </location>
    <ligand>
        <name>heme</name>
        <dbReference type="ChEBI" id="CHEBI:30413"/>
    </ligand>
    <ligandPart>
        <name>Fe</name>
        <dbReference type="ChEBI" id="CHEBI:18248"/>
    </ligandPart>
</feature>
<dbReference type="InterPro" id="IPR050651">
    <property type="entry name" value="Plant_Cytochrome_P450_Monoox"/>
</dbReference>
<dbReference type="CDD" id="cd20654">
    <property type="entry name" value="CYP82"/>
    <property type="match status" value="1"/>
</dbReference>
<dbReference type="GO" id="GO:0016705">
    <property type="term" value="F:oxidoreductase activity, acting on paired donors, with incorporation or reduction of molecular oxygen"/>
    <property type="evidence" value="ECO:0007669"/>
    <property type="project" value="InterPro"/>
</dbReference>
<evidence type="ECO:0008006" key="15">
    <source>
        <dbReference type="Google" id="ProtNLM"/>
    </source>
</evidence>
<keyword evidence="4 12" id="KW-0812">Transmembrane</keyword>
<keyword evidence="7 11" id="KW-0560">Oxidoreductase</keyword>
<dbReference type="PANTHER" id="PTHR47947:SF26">
    <property type="entry name" value="CYTOCHROME P450"/>
    <property type="match status" value="1"/>
</dbReference>
<proteinExistence type="inferred from homology"/>
<keyword evidence="11" id="KW-0503">Monooxygenase</keyword>
<dbReference type="InterPro" id="IPR036396">
    <property type="entry name" value="Cyt_P450_sf"/>
</dbReference>
<dbReference type="GO" id="GO:0016020">
    <property type="term" value="C:membrane"/>
    <property type="evidence" value="ECO:0007669"/>
    <property type="project" value="UniProtKB-SubCell"/>
</dbReference>
<dbReference type="GO" id="GO:0004497">
    <property type="term" value="F:monooxygenase activity"/>
    <property type="evidence" value="ECO:0007669"/>
    <property type="project" value="UniProtKB-KW"/>
</dbReference>
<dbReference type="InterPro" id="IPR017972">
    <property type="entry name" value="Cyt_P450_CS"/>
</dbReference>
<evidence type="ECO:0000313" key="14">
    <source>
        <dbReference type="Proteomes" id="UP001420932"/>
    </source>
</evidence>
<accession>A0AAP0JLB9</accession>
<evidence type="ECO:0000256" key="7">
    <source>
        <dbReference type="ARBA" id="ARBA00023002"/>
    </source>
</evidence>
<protein>
    <recommendedName>
        <fullName evidence="15">Cytochrome P450</fullName>
    </recommendedName>
</protein>
<keyword evidence="9 12" id="KW-0472">Membrane</keyword>
<evidence type="ECO:0000256" key="8">
    <source>
        <dbReference type="ARBA" id="ARBA00023004"/>
    </source>
</evidence>
<dbReference type="AlphaFoldDB" id="A0AAP0JLB9"/>
<dbReference type="GO" id="GO:0044550">
    <property type="term" value="P:secondary metabolite biosynthetic process"/>
    <property type="evidence" value="ECO:0007669"/>
    <property type="project" value="UniProtKB-ARBA"/>
</dbReference>
<keyword evidence="14" id="KW-1185">Reference proteome</keyword>
<dbReference type="GO" id="GO:0020037">
    <property type="term" value="F:heme binding"/>
    <property type="evidence" value="ECO:0007669"/>
    <property type="project" value="InterPro"/>
</dbReference>
<sequence>MDSTNQTLSSPTLLITIIILLYLFIHSKLSKPKIKASKKPPQASGAWPIIGHLHKLSGTGLPHMTLGAMADQYGSAFTIQLGTKQALVVSSWKVAKECFTTNDRALASRPSSIASKIMGYNNGTFALAPYGQYWREVRKIAVQEFLSNRRLESLKHTWKTEIEVSMKELHDTWASTNNINNNSQVLVEMKQWFTDLTMNIIARLVVGKRWFGRNVSGVDEAEARQCERTMKRFFTLAGTFMVEDSVPLVGWLDVQGYRREMRSIARELERVLEGLLEEHKCRRRDGKAEQEQDFMDVMLSALKETSNFTDRDPDTVNKATCLVNTLTESSMWHLLGMELIHPKTLILGASDTTMVTLTWTLSLLLNNPHVLKKAQEELMAQVGNDRLVDESDIKNLVYLQAIIKETIRLYPPAPLSAPREAIEDAVVAGYHVPVGMRVIVNLWKIQRDPSIWTDPLEFQPERFLTTHKGIDVWGQHYEFTPFGSGRRSCPGMALALQVVQLTLARLLHGFELKRPSGAPVDMTESVGLTNVKVTPIEVLLAPRLPPQLYKA</sequence>
<comment type="similarity">
    <text evidence="11">Belongs to the cytochrome P450 family.</text>
</comment>
<evidence type="ECO:0000256" key="2">
    <source>
        <dbReference type="ARBA" id="ARBA00004370"/>
    </source>
</evidence>
<organism evidence="13 14">
    <name type="scientific">Stephania yunnanensis</name>
    <dbReference type="NCBI Taxonomy" id="152371"/>
    <lineage>
        <taxon>Eukaryota</taxon>
        <taxon>Viridiplantae</taxon>
        <taxon>Streptophyta</taxon>
        <taxon>Embryophyta</taxon>
        <taxon>Tracheophyta</taxon>
        <taxon>Spermatophyta</taxon>
        <taxon>Magnoliopsida</taxon>
        <taxon>Ranunculales</taxon>
        <taxon>Menispermaceae</taxon>
        <taxon>Menispermoideae</taxon>
        <taxon>Cissampelideae</taxon>
        <taxon>Stephania</taxon>
    </lineage>
</organism>
<dbReference type="InterPro" id="IPR001128">
    <property type="entry name" value="Cyt_P450"/>
</dbReference>
<comment type="cofactor">
    <cofactor evidence="1 10">
        <name>heme</name>
        <dbReference type="ChEBI" id="CHEBI:30413"/>
    </cofactor>
</comment>
<evidence type="ECO:0000256" key="6">
    <source>
        <dbReference type="ARBA" id="ARBA00022989"/>
    </source>
</evidence>
<evidence type="ECO:0000256" key="4">
    <source>
        <dbReference type="ARBA" id="ARBA00022692"/>
    </source>
</evidence>
<keyword evidence="6 12" id="KW-1133">Transmembrane helix</keyword>
<evidence type="ECO:0000256" key="10">
    <source>
        <dbReference type="PIRSR" id="PIRSR602401-1"/>
    </source>
</evidence>
<comment type="caution">
    <text evidence="13">The sequence shown here is derived from an EMBL/GenBank/DDBJ whole genome shotgun (WGS) entry which is preliminary data.</text>
</comment>
<dbReference type="PANTHER" id="PTHR47947">
    <property type="entry name" value="CYTOCHROME P450 82C3-RELATED"/>
    <property type="match status" value="1"/>
</dbReference>
<evidence type="ECO:0000313" key="13">
    <source>
        <dbReference type="EMBL" id="KAK9136191.1"/>
    </source>
</evidence>
<keyword evidence="3 10" id="KW-0349">Heme</keyword>
<name>A0AAP0JLB9_9MAGN</name>
<gene>
    <name evidence="13" type="ORF">Syun_015521</name>
</gene>
<evidence type="ECO:0000256" key="3">
    <source>
        <dbReference type="ARBA" id="ARBA00022617"/>
    </source>
</evidence>
<comment type="subcellular location">
    <subcellularLocation>
        <location evidence="2">Membrane</location>
    </subcellularLocation>
</comment>
<dbReference type="FunFam" id="1.10.630.10:FF:000026">
    <property type="entry name" value="Cytochrome P450 82C4"/>
    <property type="match status" value="1"/>
</dbReference>
<evidence type="ECO:0000256" key="12">
    <source>
        <dbReference type="SAM" id="Phobius"/>
    </source>
</evidence>
<feature type="transmembrane region" description="Helical" evidence="12">
    <location>
        <begin position="6"/>
        <end position="25"/>
    </location>
</feature>
<dbReference type="PROSITE" id="PS00086">
    <property type="entry name" value="CYTOCHROME_P450"/>
    <property type="match status" value="1"/>
</dbReference>
<dbReference type="Gene3D" id="1.10.630.10">
    <property type="entry name" value="Cytochrome P450"/>
    <property type="match status" value="1"/>
</dbReference>